<evidence type="ECO:0000256" key="1">
    <source>
        <dbReference type="ARBA" id="ARBA00004459"/>
    </source>
</evidence>
<comment type="subcellular location">
    <subcellularLocation>
        <location evidence="1">Cell outer membrane</location>
        <topology evidence="1">Lipid-anchor</topology>
    </subcellularLocation>
</comment>
<evidence type="ECO:0000313" key="8">
    <source>
        <dbReference type="EMBL" id="MFC4202631.1"/>
    </source>
</evidence>
<comment type="caution">
    <text evidence="8">The sequence shown here is derived from an EMBL/GenBank/DDBJ whole genome shotgun (WGS) entry which is preliminary data.</text>
</comment>
<feature type="domain" description="Glycine zipper 2TM" evidence="7">
    <location>
        <begin position="74"/>
        <end position="114"/>
    </location>
</feature>
<proteinExistence type="predicted"/>
<reference evidence="9" key="1">
    <citation type="journal article" date="2019" name="Int. J. Syst. Evol. Microbiol.">
        <title>The Global Catalogue of Microorganisms (GCM) 10K type strain sequencing project: providing services to taxonomists for standard genome sequencing and annotation.</title>
        <authorList>
            <consortium name="The Broad Institute Genomics Platform"/>
            <consortium name="The Broad Institute Genome Sequencing Center for Infectious Disease"/>
            <person name="Wu L."/>
            <person name="Ma J."/>
        </authorList>
    </citation>
    <scope>NUCLEOTIDE SEQUENCE [LARGE SCALE GENOMIC DNA]</scope>
    <source>
        <strain evidence="9">LMG 24813</strain>
    </source>
</reference>
<keyword evidence="3" id="KW-0472">Membrane</keyword>
<evidence type="ECO:0000256" key="3">
    <source>
        <dbReference type="ARBA" id="ARBA00023136"/>
    </source>
</evidence>
<keyword evidence="2 6" id="KW-0732">Signal</keyword>
<dbReference type="InterPro" id="IPR051407">
    <property type="entry name" value="Bact_OM_lipoprot/Surf_antigen"/>
</dbReference>
<dbReference type="Proteomes" id="UP001595848">
    <property type="component" value="Unassembled WGS sequence"/>
</dbReference>
<name>A0ABV8P0A7_9BURK</name>
<evidence type="ECO:0000256" key="6">
    <source>
        <dbReference type="SAM" id="SignalP"/>
    </source>
</evidence>
<dbReference type="RefSeq" id="WP_217964603.1">
    <property type="nucleotide sequence ID" value="NZ_JAHTBN010000004.1"/>
</dbReference>
<keyword evidence="4" id="KW-0564">Palmitate</keyword>
<feature type="chain" id="PRO_5045888315" evidence="6">
    <location>
        <begin position="30"/>
        <end position="165"/>
    </location>
</feature>
<gene>
    <name evidence="8" type="ORF">ACFOY1_16890</name>
</gene>
<dbReference type="InterPro" id="IPR008816">
    <property type="entry name" value="Gly_zipper_2TM_dom"/>
</dbReference>
<dbReference type="PANTHER" id="PTHR35603">
    <property type="match status" value="1"/>
</dbReference>
<dbReference type="PANTHER" id="PTHR35603:SF1">
    <property type="entry name" value="OUTER MEMBRANE LIPOPROTEIN SLYB"/>
    <property type="match status" value="1"/>
</dbReference>
<dbReference type="EMBL" id="JBHSBV010000006">
    <property type="protein sequence ID" value="MFC4202631.1"/>
    <property type="molecule type" value="Genomic_DNA"/>
</dbReference>
<evidence type="ECO:0000256" key="2">
    <source>
        <dbReference type="ARBA" id="ARBA00022729"/>
    </source>
</evidence>
<evidence type="ECO:0000256" key="5">
    <source>
        <dbReference type="ARBA" id="ARBA00023288"/>
    </source>
</evidence>
<dbReference type="Pfam" id="PF05433">
    <property type="entry name" value="Rick_17kDa_Anti"/>
    <property type="match status" value="1"/>
</dbReference>
<organism evidence="8 9">
    <name type="scientific">Candidimonas humi</name>
    <dbReference type="NCBI Taxonomy" id="683355"/>
    <lineage>
        <taxon>Bacteria</taxon>
        <taxon>Pseudomonadati</taxon>
        <taxon>Pseudomonadota</taxon>
        <taxon>Betaproteobacteria</taxon>
        <taxon>Burkholderiales</taxon>
        <taxon>Alcaligenaceae</taxon>
        <taxon>Candidimonas</taxon>
    </lineage>
</organism>
<protein>
    <submittedName>
        <fullName evidence="8">Glycine zipper 2TM domain-containing protein</fullName>
    </submittedName>
</protein>
<evidence type="ECO:0000256" key="4">
    <source>
        <dbReference type="ARBA" id="ARBA00023139"/>
    </source>
</evidence>
<feature type="signal peptide" evidence="6">
    <location>
        <begin position="1"/>
        <end position="29"/>
    </location>
</feature>
<evidence type="ECO:0000259" key="7">
    <source>
        <dbReference type="Pfam" id="PF05433"/>
    </source>
</evidence>
<keyword evidence="5" id="KW-0449">Lipoprotein</keyword>
<evidence type="ECO:0000313" key="9">
    <source>
        <dbReference type="Proteomes" id="UP001595848"/>
    </source>
</evidence>
<keyword evidence="9" id="KW-1185">Reference proteome</keyword>
<sequence>MNLQYPSLAIRAPRLLALAATLAAASMLAGCVNDTASGSVYTYDQAQREQVVRTGTVQSVRPVLIEQRGTSGVGALAGGVLGGAVGSTIGRGGGNVLATVGGAIAGGLLGNAVENQAGRTQGLEITIRLDNGETRVIAQAADVPISPGQRVRLISGGGPTRVVPM</sequence>
<accession>A0ABV8P0A7</accession>